<evidence type="ECO:0000313" key="3">
    <source>
        <dbReference type="EMBL" id="RSB79001.1"/>
    </source>
</evidence>
<evidence type="ECO:0000313" key="4">
    <source>
        <dbReference type="Proteomes" id="UP000277279"/>
    </source>
</evidence>
<organism evidence="3 4">
    <name type="scientific">Rhizobium pisi</name>
    <dbReference type="NCBI Taxonomy" id="574561"/>
    <lineage>
        <taxon>Bacteria</taxon>
        <taxon>Pseudomonadati</taxon>
        <taxon>Pseudomonadota</taxon>
        <taxon>Alphaproteobacteria</taxon>
        <taxon>Hyphomicrobiales</taxon>
        <taxon>Rhizobiaceae</taxon>
        <taxon>Rhizobium/Agrobacterium group</taxon>
        <taxon>Rhizobium</taxon>
    </lineage>
</organism>
<evidence type="ECO:0000313" key="5">
    <source>
        <dbReference type="Proteomes" id="UP000518315"/>
    </source>
</evidence>
<dbReference type="OrthoDB" id="8403956at2"/>
<reference evidence="3 4" key="1">
    <citation type="submission" date="2018-11" db="EMBL/GenBank/DDBJ databases">
        <authorList>
            <person name="Huo Y."/>
        </authorList>
    </citation>
    <scope>NUCLEOTIDE SEQUENCE [LARGE SCALE GENOMIC DNA]</scope>
    <source>
        <strain evidence="3 4">DSM 30132</strain>
    </source>
</reference>
<accession>A0A3R9C1T0</accession>
<gene>
    <name evidence="3" type="ORF">EFD55_13825</name>
    <name evidence="2" type="ORF">FHS26_002794</name>
</gene>
<comment type="caution">
    <text evidence="3">The sequence shown here is derived from an EMBL/GenBank/DDBJ whole genome shotgun (WGS) entry which is preliminary data.</text>
</comment>
<feature type="region of interest" description="Disordered" evidence="1">
    <location>
        <begin position="114"/>
        <end position="137"/>
    </location>
</feature>
<dbReference type="RefSeq" id="WP_125845611.1">
    <property type="nucleotide sequence ID" value="NZ_JACHXH010000008.1"/>
</dbReference>
<feature type="compositionally biased region" description="Basic residues" evidence="1">
    <location>
        <begin position="114"/>
        <end position="123"/>
    </location>
</feature>
<dbReference type="Proteomes" id="UP000518315">
    <property type="component" value="Unassembled WGS sequence"/>
</dbReference>
<evidence type="ECO:0000256" key="1">
    <source>
        <dbReference type="SAM" id="MobiDB-lite"/>
    </source>
</evidence>
<sequence length="137" mass="14864">MLVTDRDCRTGGARFAVPTFGEIEGKLLVCEVVATICLRQLFAHSGRFVVPVIKRRVRQLLETRCSGEKLCQDDTEAAVEYAFQLVDAAAEAAGRKTAVSSATEGCETIRRLRAMHAPPRKRSKSGEAPGAVQTGDE</sequence>
<keyword evidence="5" id="KW-1185">Reference proteome</keyword>
<dbReference type="EMBL" id="RJJT01000009">
    <property type="protein sequence ID" value="RSB79001.1"/>
    <property type="molecule type" value="Genomic_DNA"/>
</dbReference>
<reference evidence="2 5" key="2">
    <citation type="submission" date="2020-08" db="EMBL/GenBank/DDBJ databases">
        <title>Genomic Encyclopedia of Type Strains, Phase III (KMG-III): the genomes of soil and plant-associated and newly described type strains.</title>
        <authorList>
            <person name="Whitman W."/>
        </authorList>
    </citation>
    <scope>NUCLEOTIDE SEQUENCE [LARGE SCALE GENOMIC DNA]</scope>
    <source>
        <strain evidence="2 5">CECT 4113</strain>
    </source>
</reference>
<dbReference type="AlphaFoldDB" id="A0A3R9C1T0"/>
<protein>
    <submittedName>
        <fullName evidence="3">Uncharacterized protein</fullName>
    </submittedName>
</protein>
<dbReference type="EMBL" id="JACHXH010000008">
    <property type="protein sequence ID" value="MBB3135056.1"/>
    <property type="molecule type" value="Genomic_DNA"/>
</dbReference>
<name>A0A3R9C1T0_9HYPH</name>
<dbReference type="Proteomes" id="UP000277279">
    <property type="component" value="Unassembled WGS sequence"/>
</dbReference>
<evidence type="ECO:0000313" key="2">
    <source>
        <dbReference type="EMBL" id="MBB3135056.1"/>
    </source>
</evidence>
<proteinExistence type="predicted"/>